<keyword evidence="5" id="KW-1185">Reference proteome</keyword>
<dbReference type="FunFam" id="1.25.40.10:FF:000158">
    <property type="entry name" value="pentatricopeptide repeat-containing protein At2g33680"/>
    <property type="match status" value="1"/>
</dbReference>
<dbReference type="Pfam" id="PF13041">
    <property type="entry name" value="PPR_2"/>
    <property type="match status" value="3"/>
</dbReference>
<evidence type="ECO:0000313" key="4">
    <source>
        <dbReference type="EMBL" id="KAJ0981981.1"/>
    </source>
</evidence>
<keyword evidence="1" id="KW-0677">Repeat</keyword>
<dbReference type="Pfam" id="PF20431">
    <property type="entry name" value="E_motif"/>
    <property type="match status" value="1"/>
</dbReference>
<dbReference type="GO" id="GO:0099402">
    <property type="term" value="P:plant organ development"/>
    <property type="evidence" value="ECO:0007669"/>
    <property type="project" value="UniProtKB-ARBA"/>
</dbReference>
<accession>A0A9D5CYD0</accession>
<dbReference type="PANTHER" id="PTHR47926:SF342">
    <property type="entry name" value="TETRATRICOPEPTIDE-LIKE HELICAL DOMAIN-CONTAINING PROTEIN-RELATED"/>
    <property type="match status" value="1"/>
</dbReference>
<dbReference type="AlphaFoldDB" id="A0A9D5CYD0"/>
<evidence type="ECO:0000256" key="3">
    <source>
        <dbReference type="SAM" id="MobiDB-lite"/>
    </source>
</evidence>
<gene>
    <name evidence="4" type="ORF">J5N97_010236</name>
</gene>
<dbReference type="FunFam" id="1.25.40.10:FF:000343">
    <property type="entry name" value="Pentatricopeptide repeat-containing protein At3g58590"/>
    <property type="match status" value="1"/>
</dbReference>
<feature type="repeat" description="PPR" evidence="2">
    <location>
        <begin position="313"/>
        <end position="343"/>
    </location>
</feature>
<feature type="repeat" description="PPR" evidence="2">
    <location>
        <begin position="243"/>
        <end position="277"/>
    </location>
</feature>
<reference evidence="4" key="1">
    <citation type="submission" date="2021-03" db="EMBL/GenBank/DDBJ databases">
        <authorList>
            <person name="Li Z."/>
            <person name="Yang C."/>
        </authorList>
    </citation>
    <scope>NUCLEOTIDE SEQUENCE</scope>
    <source>
        <strain evidence="4">Dzin_1.0</strain>
        <tissue evidence="4">Leaf</tissue>
    </source>
</reference>
<comment type="caution">
    <text evidence="4">The sequence shown here is derived from an EMBL/GenBank/DDBJ whole genome shotgun (WGS) entry which is preliminary data.</text>
</comment>
<evidence type="ECO:0000256" key="2">
    <source>
        <dbReference type="PROSITE-ProRule" id="PRU00708"/>
    </source>
</evidence>
<proteinExistence type="predicted"/>
<dbReference type="Gene3D" id="1.25.40.10">
    <property type="entry name" value="Tetratricopeptide repeat domain"/>
    <property type="match status" value="5"/>
</dbReference>
<protein>
    <recommendedName>
        <fullName evidence="6">Pentatricopeptide repeat-containing protein</fullName>
    </recommendedName>
</protein>
<sequence>MSPQIPPFQTGSRLASGDDISDGEWLHRGQPQEPHLWPDHSPDSVILSKDSHSRCNNPKLALKLISELRREALVPNQFVFSGSVVACAKLDSVGVGRGIHAQVIVSGFESDIYVRTALVDMYSKFGDAGSAVSVFRQCPVEDAVMINSMVSGYVSFGSYEEALRLFGEVRRSTAFKPTESSFGGLIKACSELGKEVGEQLHGVILKTGFDSDCFVGTSLVDMYGKFGDVYCMKMVFECVICIDIALYNAMIVGCSKNGFDDIAIGYFCELRSQGLFPNECTFSSLLKACGVLRSFDLGRMTHGLVEKSSFRQDLVVNTALIDMYMKCGKVEDACTVFDRMYHKNTVSYNAMIYGHGQNENFLEAVSLFSEMNRRQLDIHHVTFVVLMGSCLGHEWCVYVHAIKYGFGSDLMVKSALLDTLIRRGTTNEALDLFGKMKIRNVVSWTTIISGMTLLGLHLEALTFFRTMMSSSITPNSFTFSAALKASGSLPSLEQGRCIHGCSMKLGIMDEFTNSALLDIRCGLVQNGAQLFELMSSKHGISPLIEHYVCMVDMFGRAGMLDRAKHFIMEMPFPADALVWTIFLASCKLHGNVELAQLAKDHVLRIRDEDNPTLVLMSGLYSEAGKWADAEKARNGIQSRGKGKEPGLSWIQISEEALREEVAAYPKLYNK</sequence>
<dbReference type="Proteomes" id="UP001085076">
    <property type="component" value="Miscellaneous, Linkage group lg02"/>
</dbReference>
<organism evidence="4 5">
    <name type="scientific">Dioscorea zingiberensis</name>
    <dbReference type="NCBI Taxonomy" id="325984"/>
    <lineage>
        <taxon>Eukaryota</taxon>
        <taxon>Viridiplantae</taxon>
        <taxon>Streptophyta</taxon>
        <taxon>Embryophyta</taxon>
        <taxon>Tracheophyta</taxon>
        <taxon>Spermatophyta</taxon>
        <taxon>Magnoliopsida</taxon>
        <taxon>Liliopsida</taxon>
        <taxon>Dioscoreales</taxon>
        <taxon>Dioscoreaceae</taxon>
        <taxon>Dioscorea</taxon>
    </lineage>
</organism>
<dbReference type="GO" id="GO:0009451">
    <property type="term" value="P:RNA modification"/>
    <property type="evidence" value="ECO:0007669"/>
    <property type="project" value="InterPro"/>
</dbReference>
<evidence type="ECO:0000256" key="1">
    <source>
        <dbReference type="ARBA" id="ARBA00022737"/>
    </source>
</evidence>
<dbReference type="GO" id="GO:0003723">
    <property type="term" value="F:RNA binding"/>
    <property type="evidence" value="ECO:0007669"/>
    <property type="project" value="InterPro"/>
</dbReference>
<evidence type="ECO:0008006" key="6">
    <source>
        <dbReference type="Google" id="ProtNLM"/>
    </source>
</evidence>
<dbReference type="OrthoDB" id="185373at2759"/>
<evidence type="ECO:0000313" key="5">
    <source>
        <dbReference type="Proteomes" id="UP001085076"/>
    </source>
</evidence>
<dbReference type="Pfam" id="PF01535">
    <property type="entry name" value="PPR"/>
    <property type="match status" value="3"/>
</dbReference>
<dbReference type="InterPro" id="IPR011990">
    <property type="entry name" value="TPR-like_helical_dom_sf"/>
</dbReference>
<dbReference type="InterPro" id="IPR046848">
    <property type="entry name" value="E_motif"/>
</dbReference>
<dbReference type="PANTHER" id="PTHR47926">
    <property type="entry name" value="PENTATRICOPEPTIDE REPEAT-CONTAINING PROTEIN"/>
    <property type="match status" value="1"/>
</dbReference>
<feature type="repeat" description="PPR" evidence="2">
    <location>
        <begin position="142"/>
        <end position="177"/>
    </location>
</feature>
<dbReference type="InterPro" id="IPR046960">
    <property type="entry name" value="PPR_At4g14850-like_plant"/>
</dbReference>
<dbReference type="FunFam" id="1.25.40.10:FF:000073">
    <property type="entry name" value="Pentatricopeptide repeat-containing protein chloroplastic"/>
    <property type="match status" value="1"/>
</dbReference>
<dbReference type="EMBL" id="JAGGNH010000002">
    <property type="protein sequence ID" value="KAJ0981981.1"/>
    <property type="molecule type" value="Genomic_DNA"/>
</dbReference>
<reference evidence="4" key="2">
    <citation type="journal article" date="2022" name="Hortic Res">
        <title>The genome of Dioscorea zingiberensis sheds light on the biosynthesis, origin and evolution of the medicinally important diosgenin saponins.</title>
        <authorList>
            <person name="Li Y."/>
            <person name="Tan C."/>
            <person name="Li Z."/>
            <person name="Guo J."/>
            <person name="Li S."/>
            <person name="Chen X."/>
            <person name="Wang C."/>
            <person name="Dai X."/>
            <person name="Yang H."/>
            <person name="Song W."/>
            <person name="Hou L."/>
            <person name="Xu J."/>
            <person name="Tong Z."/>
            <person name="Xu A."/>
            <person name="Yuan X."/>
            <person name="Wang W."/>
            <person name="Yang Q."/>
            <person name="Chen L."/>
            <person name="Sun Z."/>
            <person name="Wang K."/>
            <person name="Pan B."/>
            <person name="Chen J."/>
            <person name="Bao Y."/>
            <person name="Liu F."/>
            <person name="Qi X."/>
            <person name="Gang D.R."/>
            <person name="Wen J."/>
            <person name="Li J."/>
        </authorList>
    </citation>
    <scope>NUCLEOTIDE SEQUENCE</scope>
    <source>
        <strain evidence="4">Dzin_1.0</strain>
    </source>
</reference>
<dbReference type="NCBIfam" id="TIGR00756">
    <property type="entry name" value="PPR"/>
    <property type="match status" value="5"/>
</dbReference>
<feature type="region of interest" description="Disordered" evidence="3">
    <location>
        <begin position="1"/>
        <end position="43"/>
    </location>
</feature>
<name>A0A9D5CYD0_9LILI</name>
<feature type="repeat" description="PPR" evidence="2">
    <location>
        <begin position="344"/>
        <end position="378"/>
    </location>
</feature>
<dbReference type="InterPro" id="IPR002885">
    <property type="entry name" value="PPR_rpt"/>
</dbReference>
<feature type="repeat" description="PPR" evidence="2">
    <location>
        <begin position="440"/>
        <end position="474"/>
    </location>
</feature>
<dbReference type="PROSITE" id="PS51375">
    <property type="entry name" value="PPR"/>
    <property type="match status" value="5"/>
</dbReference>